<organism evidence="2 3">
    <name type="scientific">Archangium violaceum Cb vi76</name>
    <dbReference type="NCBI Taxonomy" id="1406225"/>
    <lineage>
        <taxon>Bacteria</taxon>
        <taxon>Pseudomonadati</taxon>
        <taxon>Myxococcota</taxon>
        <taxon>Myxococcia</taxon>
        <taxon>Myxococcales</taxon>
        <taxon>Cystobacterineae</taxon>
        <taxon>Archangiaceae</taxon>
        <taxon>Archangium</taxon>
    </lineage>
</organism>
<feature type="region of interest" description="Disordered" evidence="1">
    <location>
        <begin position="1"/>
        <end position="23"/>
    </location>
</feature>
<dbReference type="Proteomes" id="UP000028547">
    <property type="component" value="Unassembled WGS sequence"/>
</dbReference>
<dbReference type="EMBL" id="JPMI01000142">
    <property type="protein sequence ID" value="KFA91434.1"/>
    <property type="molecule type" value="Genomic_DNA"/>
</dbReference>
<proteinExistence type="predicted"/>
<evidence type="ECO:0000313" key="3">
    <source>
        <dbReference type="Proteomes" id="UP000028547"/>
    </source>
</evidence>
<dbReference type="SUPFAM" id="SSF117991">
    <property type="entry name" value="YbeD/HP0495-like"/>
    <property type="match status" value="1"/>
</dbReference>
<reference evidence="2 3" key="1">
    <citation type="submission" date="2014-07" db="EMBL/GenBank/DDBJ databases">
        <title>Draft Genome Sequence of Gephyronic Acid Producer, Cystobacter violaceus Strain Cb vi76.</title>
        <authorList>
            <person name="Stevens D.C."/>
            <person name="Young J."/>
            <person name="Carmichael R."/>
            <person name="Tan J."/>
            <person name="Taylor R.E."/>
        </authorList>
    </citation>
    <scope>NUCLEOTIDE SEQUENCE [LARGE SCALE GENOMIC DNA]</scope>
    <source>
        <strain evidence="2 3">Cb vi76</strain>
    </source>
</reference>
<protein>
    <submittedName>
        <fullName evidence="2">Lipoate regulatory protein YbeD</fullName>
    </submittedName>
</protein>
<dbReference type="InterPro" id="IPR007454">
    <property type="entry name" value="UPF0250_YbeD-like"/>
</dbReference>
<comment type="caution">
    <text evidence="2">The sequence shown here is derived from an EMBL/GenBank/DDBJ whole genome shotgun (WGS) entry which is preliminary data.</text>
</comment>
<dbReference type="AlphaFoldDB" id="A0A084SSJ9"/>
<sequence length="113" mass="12647">MKADGTADGAPQGTQGDGEEKKPLIEYPTVYTFKVMGRQEAAGPAGFAAYVRELFRTLMGSEISPDSIHEQPSSKGKYVSVSVSVYLLSEEHRRAIYARLRQEQQEQRVVYYL</sequence>
<dbReference type="Gene3D" id="3.30.70.260">
    <property type="match status" value="1"/>
</dbReference>
<evidence type="ECO:0000313" key="2">
    <source>
        <dbReference type="EMBL" id="KFA91434.1"/>
    </source>
</evidence>
<evidence type="ECO:0000256" key="1">
    <source>
        <dbReference type="SAM" id="MobiDB-lite"/>
    </source>
</evidence>
<dbReference type="RefSeq" id="WP_043398493.1">
    <property type="nucleotide sequence ID" value="NZ_JPMI01000142.1"/>
</dbReference>
<name>A0A084SSJ9_9BACT</name>
<dbReference type="Pfam" id="PF04359">
    <property type="entry name" value="DUF493"/>
    <property type="match status" value="1"/>
</dbReference>
<gene>
    <name evidence="2" type="ORF">Q664_21705</name>
</gene>
<accession>A0A084SSJ9</accession>
<dbReference type="InterPro" id="IPR027471">
    <property type="entry name" value="YbeD-like_sf"/>
</dbReference>